<sequence length="94" mass="10320">MLTKPVLVVLLMTCLAFELGDSFIWYCYCVTGQGVRIRRSPSTSSDILGLAYPGDCYWGQSSTNGFLKIEYTGYGGMIAYTASQYWTKGSGCAK</sequence>
<evidence type="ECO:0000313" key="3">
    <source>
        <dbReference type="Proteomes" id="UP001519460"/>
    </source>
</evidence>
<feature type="chain" id="PRO_5044800101" description="SH3 domain-containing protein" evidence="1">
    <location>
        <begin position="23"/>
        <end position="94"/>
    </location>
</feature>
<feature type="signal peptide" evidence="1">
    <location>
        <begin position="1"/>
        <end position="22"/>
    </location>
</feature>
<keyword evidence="1" id="KW-0732">Signal</keyword>
<dbReference type="Gene3D" id="2.30.30.40">
    <property type="entry name" value="SH3 Domains"/>
    <property type="match status" value="1"/>
</dbReference>
<comment type="caution">
    <text evidence="2">The sequence shown here is derived from an EMBL/GenBank/DDBJ whole genome shotgun (WGS) entry which is preliminary data.</text>
</comment>
<evidence type="ECO:0008006" key="4">
    <source>
        <dbReference type="Google" id="ProtNLM"/>
    </source>
</evidence>
<protein>
    <recommendedName>
        <fullName evidence="4">SH3 domain-containing protein</fullName>
    </recommendedName>
</protein>
<name>A0ABD0KN91_9CAEN</name>
<dbReference type="Proteomes" id="UP001519460">
    <property type="component" value="Unassembled WGS sequence"/>
</dbReference>
<dbReference type="EMBL" id="JACVVK020000149">
    <property type="protein sequence ID" value="KAK7488569.1"/>
    <property type="molecule type" value="Genomic_DNA"/>
</dbReference>
<dbReference type="AlphaFoldDB" id="A0ABD0KN91"/>
<evidence type="ECO:0000313" key="2">
    <source>
        <dbReference type="EMBL" id="KAK7488569.1"/>
    </source>
</evidence>
<reference evidence="2 3" key="1">
    <citation type="journal article" date="2023" name="Sci. Data">
        <title>Genome assembly of the Korean intertidal mud-creeper Batillaria attramentaria.</title>
        <authorList>
            <person name="Patra A.K."/>
            <person name="Ho P.T."/>
            <person name="Jun S."/>
            <person name="Lee S.J."/>
            <person name="Kim Y."/>
            <person name="Won Y.J."/>
        </authorList>
    </citation>
    <scope>NUCLEOTIDE SEQUENCE [LARGE SCALE GENOMIC DNA]</scope>
    <source>
        <strain evidence="2">Wonlab-2016</strain>
    </source>
</reference>
<evidence type="ECO:0000256" key="1">
    <source>
        <dbReference type="SAM" id="SignalP"/>
    </source>
</evidence>
<proteinExistence type="predicted"/>
<keyword evidence="3" id="KW-1185">Reference proteome</keyword>
<gene>
    <name evidence="2" type="ORF">BaRGS_00020186</name>
</gene>
<organism evidence="2 3">
    <name type="scientific">Batillaria attramentaria</name>
    <dbReference type="NCBI Taxonomy" id="370345"/>
    <lineage>
        <taxon>Eukaryota</taxon>
        <taxon>Metazoa</taxon>
        <taxon>Spiralia</taxon>
        <taxon>Lophotrochozoa</taxon>
        <taxon>Mollusca</taxon>
        <taxon>Gastropoda</taxon>
        <taxon>Caenogastropoda</taxon>
        <taxon>Sorbeoconcha</taxon>
        <taxon>Cerithioidea</taxon>
        <taxon>Batillariidae</taxon>
        <taxon>Batillaria</taxon>
    </lineage>
</organism>
<accession>A0ABD0KN91</accession>